<feature type="region of interest" description="Disordered" evidence="9">
    <location>
        <begin position="33"/>
        <end position="53"/>
    </location>
</feature>
<dbReference type="CDD" id="cd05387">
    <property type="entry name" value="BY-kinase"/>
    <property type="match status" value="1"/>
</dbReference>
<dbReference type="InterPro" id="IPR027417">
    <property type="entry name" value="P-loop_NTPase"/>
</dbReference>
<protein>
    <recommendedName>
        <fullName evidence="2">non-specific protein-tyrosine kinase</fullName>
        <ecNumber evidence="2">2.7.10.2</ecNumber>
    </recommendedName>
</protein>
<organism evidence="11 12">
    <name type="scientific">Alginatibacterium sediminis</name>
    <dbReference type="NCBI Taxonomy" id="2164068"/>
    <lineage>
        <taxon>Bacteria</taxon>
        <taxon>Pseudomonadati</taxon>
        <taxon>Pseudomonadota</taxon>
        <taxon>Gammaproteobacteria</taxon>
        <taxon>Alteromonadales</taxon>
        <taxon>Alteromonadaceae</taxon>
        <taxon>Alginatibacterium</taxon>
    </lineage>
</organism>
<keyword evidence="7" id="KW-0829">Tyrosine-protein kinase</keyword>
<evidence type="ECO:0000256" key="7">
    <source>
        <dbReference type="ARBA" id="ARBA00023137"/>
    </source>
</evidence>
<dbReference type="OrthoDB" id="9775724at2"/>
<dbReference type="InterPro" id="IPR050445">
    <property type="entry name" value="Bact_polysacc_biosynth/exp"/>
</dbReference>
<dbReference type="SUPFAM" id="SSF52540">
    <property type="entry name" value="P-loop containing nucleoside triphosphate hydrolases"/>
    <property type="match status" value="1"/>
</dbReference>
<comment type="similarity">
    <text evidence="1">Belongs to the CpsD/CapB family.</text>
</comment>
<sequence length="312" mass="33896">MSTIEKAMQKLAQKGEAEKRTSIEMAQKQMEVNSNATVDTKQHQEAQSEVPNAGRSEKYLSIANEILTEGGFISLNNSRAGRKIRDEYRGIKRKLLKNAYGDGSVSHTRGNLMMVTSANPGEGKTFTSINLAMSLALEKNKTVLLVDADVLKPSVGRELGYGQPQGLTDYLHGKVDSVSDIIYNTNIDNLRIMPAGTPHLLVNEMLSSDLMIQLVNELATRYPDRIVVFDCPPLLGVNETVVLSNLVGQAIVVVQQDSTKISQITAATELLNEDLAVGYVMNKSVRGKLNGYGYGYGYGYGNGYGGAEAQGN</sequence>
<evidence type="ECO:0000256" key="6">
    <source>
        <dbReference type="ARBA" id="ARBA00022840"/>
    </source>
</evidence>
<evidence type="ECO:0000256" key="3">
    <source>
        <dbReference type="ARBA" id="ARBA00022679"/>
    </source>
</evidence>
<dbReference type="NCBIfam" id="TIGR03018">
    <property type="entry name" value="pepcterm_TyrKin"/>
    <property type="match status" value="1"/>
</dbReference>
<keyword evidence="6" id="KW-0067">ATP-binding</keyword>
<dbReference type="PANTHER" id="PTHR32309:SF13">
    <property type="entry name" value="FERRIC ENTEROBACTIN TRANSPORT PROTEIN FEPE"/>
    <property type="match status" value="1"/>
</dbReference>
<accession>A0A420E778</accession>
<dbReference type="InterPro" id="IPR025669">
    <property type="entry name" value="AAA_dom"/>
</dbReference>
<keyword evidence="5" id="KW-0418">Kinase</keyword>
<keyword evidence="12" id="KW-1185">Reference proteome</keyword>
<evidence type="ECO:0000313" key="12">
    <source>
        <dbReference type="Proteomes" id="UP000286482"/>
    </source>
</evidence>
<keyword evidence="4" id="KW-0547">Nucleotide-binding</keyword>
<feature type="domain" description="AAA" evidence="10">
    <location>
        <begin position="120"/>
        <end position="256"/>
    </location>
</feature>
<evidence type="ECO:0000256" key="4">
    <source>
        <dbReference type="ARBA" id="ARBA00022741"/>
    </source>
</evidence>
<comment type="catalytic activity">
    <reaction evidence="8">
        <text>L-tyrosyl-[protein] + ATP = O-phospho-L-tyrosyl-[protein] + ADP + H(+)</text>
        <dbReference type="Rhea" id="RHEA:10596"/>
        <dbReference type="Rhea" id="RHEA-COMP:10136"/>
        <dbReference type="Rhea" id="RHEA-COMP:20101"/>
        <dbReference type="ChEBI" id="CHEBI:15378"/>
        <dbReference type="ChEBI" id="CHEBI:30616"/>
        <dbReference type="ChEBI" id="CHEBI:46858"/>
        <dbReference type="ChEBI" id="CHEBI:61978"/>
        <dbReference type="ChEBI" id="CHEBI:456216"/>
        <dbReference type="EC" id="2.7.10.2"/>
    </reaction>
</comment>
<dbReference type="Proteomes" id="UP000286482">
    <property type="component" value="Unassembled WGS sequence"/>
</dbReference>
<evidence type="ECO:0000256" key="1">
    <source>
        <dbReference type="ARBA" id="ARBA00007316"/>
    </source>
</evidence>
<dbReference type="Gene3D" id="3.40.50.300">
    <property type="entry name" value="P-loop containing nucleotide triphosphate hydrolases"/>
    <property type="match status" value="1"/>
</dbReference>
<evidence type="ECO:0000313" key="11">
    <source>
        <dbReference type="EMBL" id="RKF14401.1"/>
    </source>
</evidence>
<dbReference type="Pfam" id="PF13614">
    <property type="entry name" value="AAA_31"/>
    <property type="match status" value="1"/>
</dbReference>
<dbReference type="InterPro" id="IPR005702">
    <property type="entry name" value="Wzc-like_C"/>
</dbReference>
<dbReference type="AlphaFoldDB" id="A0A420E778"/>
<evidence type="ECO:0000256" key="9">
    <source>
        <dbReference type="SAM" id="MobiDB-lite"/>
    </source>
</evidence>
<dbReference type="GO" id="GO:0005886">
    <property type="term" value="C:plasma membrane"/>
    <property type="evidence" value="ECO:0007669"/>
    <property type="project" value="TreeGrafter"/>
</dbReference>
<dbReference type="GO" id="GO:0004713">
    <property type="term" value="F:protein tyrosine kinase activity"/>
    <property type="evidence" value="ECO:0007669"/>
    <property type="project" value="TreeGrafter"/>
</dbReference>
<comment type="caution">
    <text evidence="11">The sequence shown here is derived from an EMBL/GenBank/DDBJ whole genome shotgun (WGS) entry which is preliminary data.</text>
</comment>
<proteinExistence type="inferred from homology"/>
<dbReference type="EMBL" id="RAQO01000009">
    <property type="protein sequence ID" value="RKF14401.1"/>
    <property type="molecule type" value="Genomic_DNA"/>
</dbReference>
<feature type="region of interest" description="Disordered" evidence="9">
    <location>
        <begin position="1"/>
        <end position="20"/>
    </location>
</feature>
<keyword evidence="3" id="KW-0808">Transferase</keyword>
<evidence type="ECO:0000259" key="10">
    <source>
        <dbReference type="Pfam" id="PF13614"/>
    </source>
</evidence>
<dbReference type="RefSeq" id="WP_120356212.1">
    <property type="nucleotide sequence ID" value="NZ_RAQO01000009.1"/>
</dbReference>
<name>A0A420E778_9ALTE</name>
<gene>
    <name evidence="11" type="ORF">DBZ36_17260</name>
</gene>
<reference evidence="11 12" key="1">
    <citation type="submission" date="2018-09" db="EMBL/GenBank/DDBJ databases">
        <authorList>
            <person name="Wang Z."/>
        </authorList>
    </citation>
    <scope>NUCLEOTIDE SEQUENCE [LARGE SCALE GENOMIC DNA]</scope>
    <source>
        <strain evidence="11 12">ALS 81</strain>
    </source>
</reference>
<dbReference type="EC" id="2.7.10.2" evidence="2"/>
<evidence type="ECO:0000256" key="8">
    <source>
        <dbReference type="ARBA" id="ARBA00051245"/>
    </source>
</evidence>
<evidence type="ECO:0000256" key="5">
    <source>
        <dbReference type="ARBA" id="ARBA00022777"/>
    </source>
</evidence>
<dbReference type="PANTHER" id="PTHR32309">
    <property type="entry name" value="TYROSINE-PROTEIN KINASE"/>
    <property type="match status" value="1"/>
</dbReference>
<evidence type="ECO:0000256" key="2">
    <source>
        <dbReference type="ARBA" id="ARBA00011903"/>
    </source>
</evidence>